<name>A0A3D8SIR4_9HELO</name>
<dbReference type="AlphaFoldDB" id="A0A3D8SIR4"/>
<comment type="caution">
    <text evidence="2">The sequence shown here is derived from an EMBL/GenBank/DDBJ whole genome shotgun (WGS) entry which is preliminary data.</text>
</comment>
<keyword evidence="3" id="KW-1185">Reference proteome</keyword>
<protein>
    <submittedName>
        <fullName evidence="2">Uncharacterized protein</fullName>
    </submittedName>
</protein>
<sequence>MSQTDSIQSTTASSRTVPLTSVSALGFAQGKVDPVEAGKQGGSTSGTGNSNSDSGTKSGNSGGSAKGEFAHGKVDPVEAGKKGGSSS</sequence>
<proteinExistence type="predicted"/>
<gene>
    <name evidence="2" type="ORF">BP5796_04003</name>
</gene>
<accession>A0A3D8SIR4</accession>
<dbReference type="Proteomes" id="UP000256328">
    <property type="component" value="Unassembled WGS sequence"/>
</dbReference>
<feature type="compositionally biased region" description="Low complexity" evidence="1">
    <location>
        <begin position="46"/>
        <end position="59"/>
    </location>
</feature>
<feature type="compositionally biased region" description="Basic and acidic residues" evidence="1">
    <location>
        <begin position="68"/>
        <end position="81"/>
    </location>
</feature>
<evidence type="ECO:0000313" key="3">
    <source>
        <dbReference type="Proteomes" id="UP000256328"/>
    </source>
</evidence>
<dbReference type="EMBL" id="PDLN01000005">
    <property type="protein sequence ID" value="RDW85678.1"/>
    <property type="molecule type" value="Genomic_DNA"/>
</dbReference>
<feature type="region of interest" description="Disordered" evidence="1">
    <location>
        <begin position="28"/>
        <end position="87"/>
    </location>
</feature>
<evidence type="ECO:0000313" key="2">
    <source>
        <dbReference type="EMBL" id="RDW85678.1"/>
    </source>
</evidence>
<dbReference type="OrthoDB" id="5279375at2759"/>
<reference evidence="2 3" key="1">
    <citation type="journal article" date="2018" name="IMA Fungus">
        <title>IMA Genome-F 9: Draft genome sequence of Annulohypoxylon stygium, Aspergillus mulundensis, Berkeleyomyces basicola (syn. Thielaviopsis basicola), Ceratocystis smalleyi, two Cercospora beticola strains, Coleophoma cylindrospora, Fusarium fracticaudum, Phialophora cf. hyalina, and Morchella septimelata.</title>
        <authorList>
            <person name="Wingfield B.D."/>
            <person name="Bills G.F."/>
            <person name="Dong Y."/>
            <person name="Huang W."/>
            <person name="Nel W.J."/>
            <person name="Swalarsk-Parry B.S."/>
            <person name="Vaghefi N."/>
            <person name="Wilken P.M."/>
            <person name="An Z."/>
            <person name="de Beer Z.W."/>
            <person name="De Vos L."/>
            <person name="Chen L."/>
            <person name="Duong T.A."/>
            <person name="Gao Y."/>
            <person name="Hammerbacher A."/>
            <person name="Kikkert J.R."/>
            <person name="Li Y."/>
            <person name="Li H."/>
            <person name="Li K."/>
            <person name="Li Q."/>
            <person name="Liu X."/>
            <person name="Ma X."/>
            <person name="Naidoo K."/>
            <person name="Pethybridge S.J."/>
            <person name="Sun J."/>
            <person name="Steenkamp E.T."/>
            <person name="van der Nest M.A."/>
            <person name="van Wyk S."/>
            <person name="Wingfield M.J."/>
            <person name="Xiong C."/>
            <person name="Yue Q."/>
            <person name="Zhang X."/>
        </authorList>
    </citation>
    <scope>NUCLEOTIDE SEQUENCE [LARGE SCALE GENOMIC DNA]</scope>
    <source>
        <strain evidence="2 3">BP5796</strain>
    </source>
</reference>
<evidence type="ECO:0000256" key="1">
    <source>
        <dbReference type="SAM" id="MobiDB-lite"/>
    </source>
</evidence>
<organism evidence="2 3">
    <name type="scientific">Coleophoma crateriformis</name>
    <dbReference type="NCBI Taxonomy" id="565419"/>
    <lineage>
        <taxon>Eukaryota</taxon>
        <taxon>Fungi</taxon>
        <taxon>Dikarya</taxon>
        <taxon>Ascomycota</taxon>
        <taxon>Pezizomycotina</taxon>
        <taxon>Leotiomycetes</taxon>
        <taxon>Helotiales</taxon>
        <taxon>Dermateaceae</taxon>
        <taxon>Coleophoma</taxon>
    </lineage>
</organism>